<accession>A0ABS3HSS6</accession>
<proteinExistence type="predicted"/>
<protein>
    <submittedName>
        <fullName evidence="2">AzlD domain-containing protein</fullName>
    </submittedName>
</protein>
<dbReference type="Pfam" id="PF05437">
    <property type="entry name" value="AzlD"/>
    <property type="match status" value="1"/>
</dbReference>
<reference evidence="2 3" key="1">
    <citation type="submission" date="2021-03" db="EMBL/GenBank/DDBJ databases">
        <title>Enterococcal diversity collection.</title>
        <authorList>
            <person name="Gilmore M.S."/>
            <person name="Schwartzman J."/>
            <person name="Van Tyne D."/>
            <person name="Martin M."/>
            <person name="Earl A.M."/>
            <person name="Manson A.L."/>
            <person name="Straub T."/>
            <person name="Salamzade R."/>
            <person name="Saavedra J."/>
            <person name="Lebreton F."/>
            <person name="Prichula J."/>
            <person name="Schaufler K."/>
            <person name="Gaca A."/>
            <person name="Sgardioli B."/>
            <person name="Wagenaar J."/>
            <person name="Strong T."/>
        </authorList>
    </citation>
    <scope>NUCLEOTIDE SEQUENCE [LARGE SCALE GENOMIC DNA]</scope>
    <source>
        <strain evidence="2 3">DIV0080</strain>
    </source>
</reference>
<organism evidence="2 3">
    <name type="scientific">Candidatus Vagococcus giribetii</name>
    <dbReference type="NCBI Taxonomy" id="2230876"/>
    <lineage>
        <taxon>Bacteria</taxon>
        <taxon>Bacillati</taxon>
        <taxon>Bacillota</taxon>
        <taxon>Bacilli</taxon>
        <taxon>Lactobacillales</taxon>
        <taxon>Enterococcaceae</taxon>
        <taxon>Vagococcus</taxon>
    </lineage>
</organism>
<sequence length="110" mass="12353">MPSKLALFLLIIGCGIVTWLPRIIPFILSKKMSFSPFWKKFLTYIPMCILTALLTQSLIVVEKGALTQINTENLVVAIPTIIVAFLTKSLMWTVVFGMLGMTLVRYLGLF</sequence>
<keyword evidence="1" id="KW-0472">Membrane</keyword>
<evidence type="ECO:0000313" key="2">
    <source>
        <dbReference type="EMBL" id="MBO0476806.1"/>
    </source>
</evidence>
<dbReference type="EMBL" id="JAFLVX010000018">
    <property type="protein sequence ID" value="MBO0476806.1"/>
    <property type="molecule type" value="Genomic_DNA"/>
</dbReference>
<gene>
    <name evidence="2" type="ORF">DOK76_06975</name>
</gene>
<keyword evidence="1" id="KW-0812">Transmembrane</keyword>
<name>A0ABS3HSS6_9ENTE</name>
<feature type="transmembrane region" description="Helical" evidence="1">
    <location>
        <begin position="81"/>
        <end position="104"/>
    </location>
</feature>
<comment type="caution">
    <text evidence="2">The sequence shown here is derived from an EMBL/GenBank/DDBJ whole genome shotgun (WGS) entry which is preliminary data.</text>
</comment>
<feature type="transmembrane region" description="Helical" evidence="1">
    <location>
        <begin position="41"/>
        <end position="61"/>
    </location>
</feature>
<evidence type="ECO:0000256" key="1">
    <source>
        <dbReference type="SAM" id="Phobius"/>
    </source>
</evidence>
<feature type="transmembrane region" description="Helical" evidence="1">
    <location>
        <begin position="6"/>
        <end position="29"/>
    </location>
</feature>
<keyword evidence="3" id="KW-1185">Reference proteome</keyword>
<dbReference type="InterPro" id="IPR008407">
    <property type="entry name" value="Brnchd-chn_aa_trnsp_AzlD"/>
</dbReference>
<dbReference type="Proteomes" id="UP000664857">
    <property type="component" value="Unassembled WGS sequence"/>
</dbReference>
<evidence type="ECO:0000313" key="3">
    <source>
        <dbReference type="Proteomes" id="UP000664857"/>
    </source>
</evidence>
<keyword evidence="1" id="KW-1133">Transmembrane helix</keyword>